<dbReference type="Proteomes" id="UP000326757">
    <property type="component" value="Unassembled WGS sequence"/>
</dbReference>
<dbReference type="PANTHER" id="PTHR37490">
    <property type="entry name" value="EXPRESSED PROTEIN"/>
    <property type="match status" value="1"/>
</dbReference>
<protein>
    <submittedName>
        <fullName evidence="2">Uncharacterized protein</fullName>
    </submittedName>
</protein>
<dbReference type="AlphaFoldDB" id="A0A5N6JQH3"/>
<evidence type="ECO:0000313" key="3">
    <source>
        <dbReference type="Proteomes" id="UP000326757"/>
    </source>
</evidence>
<feature type="transmembrane region" description="Helical" evidence="1">
    <location>
        <begin position="93"/>
        <end position="117"/>
    </location>
</feature>
<feature type="transmembrane region" description="Helical" evidence="1">
    <location>
        <begin position="425"/>
        <end position="446"/>
    </location>
</feature>
<reference evidence="2 3" key="1">
    <citation type="submission" date="2019-06" db="EMBL/GenBank/DDBJ databases">
        <title>Genome Sequence of the Brown Rot Fungal Pathogen Monilinia laxa.</title>
        <authorList>
            <person name="De Miccolis Angelini R.M."/>
            <person name="Landi L."/>
            <person name="Abate D."/>
            <person name="Pollastro S."/>
            <person name="Romanazzi G."/>
            <person name="Faretra F."/>
        </authorList>
    </citation>
    <scope>NUCLEOTIDE SEQUENCE [LARGE SCALE GENOMIC DNA]</scope>
    <source>
        <strain evidence="2 3">Mlax316</strain>
    </source>
</reference>
<keyword evidence="3" id="KW-1185">Reference proteome</keyword>
<dbReference type="OrthoDB" id="28755at2759"/>
<feature type="transmembrane region" description="Helical" evidence="1">
    <location>
        <begin position="168"/>
        <end position="192"/>
    </location>
</feature>
<feature type="transmembrane region" description="Helical" evidence="1">
    <location>
        <begin position="266"/>
        <end position="286"/>
    </location>
</feature>
<gene>
    <name evidence="2" type="ORF">EYC80_008521</name>
</gene>
<sequence>MEEREYNERVERHESNDYELMRRDEEEGLEEITGRPENGPWERRWKIINPWIWIVFSIWSILTTRRILTTDFQYREFYAPLSRTSSGRMKTTICFLVLLQTAAYFCLCIFAVLTSFVDYFTTVPDLNPSRAPSFLQSIFILIRYCFMVFISMVALMYFVKSIMLFNNLAVFSTLIILTYAFDALLFSLAYNLRLFSREQGFDRTIVVWALGVFCLISMIVYNDYRLNMEALSFAVLAMFLVSLTRTIAAIGYQLPLPKNPSYGAKLYFMLWGGLPPCLAITIYAAYKYEDFGTAFTILRTWNFSTFIKNLIPGALTHVLLNTPLRSTLSLSIGSRSPYESTEENAPDAIDATLHLSLGLLLMSSLKEENALDGFQTTVFMLIYIISIGPKEISLYIPKFANFVYTLRHKSGTLVRKTYSLWHKPLLLWTTTILFTIFSSIAILYWMDTISIRHDQKSWSGPKSPNLDISYRAATKSRLQIVIAHSADESIFAIKGIVTGILSSQPNVIAHKPDVLIYTKDPSQDIVKRIREEVAFGDIYTLPNIGGVPGIFLHHILKNWDNLPTQTLFLTSSSHTIDNFDIIGRRLFDYYDPPQLPPAAENSDILTGFLNLGELETCDCYHCYDKSGWHDTFRLIPSMWSASRPVEKGHTSYRCKKAILTHGNNFIASAARIRGVGKDVWETLDDALSNPSLSRGWAHDRLKLGPAGRDAEMFGEKDSLEKPHLGYTVERLWGILLGCSNQEIAWKCPSLWRGWRRGWKKENCACRD</sequence>
<evidence type="ECO:0000256" key="1">
    <source>
        <dbReference type="SAM" id="Phobius"/>
    </source>
</evidence>
<accession>A0A5N6JQH3</accession>
<proteinExistence type="predicted"/>
<feature type="transmembrane region" description="Helical" evidence="1">
    <location>
        <begin position="204"/>
        <end position="221"/>
    </location>
</feature>
<name>A0A5N6JQH3_MONLA</name>
<keyword evidence="1" id="KW-1133">Transmembrane helix</keyword>
<keyword evidence="1" id="KW-0812">Transmembrane</keyword>
<dbReference type="PANTHER" id="PTHR37490:SF1">
    <property type="entry name" value="GLYCOSYLTRANSFERASE 2-LIKE DOMAIN-CONTAINING PROTEIN"/>
    <property type="match status" value="1"/>
</dbReference>
<organism evidence="2 3">
    <name type="scientific">Monilinia laxa</name>
    <name type="common">Brown rot fungus</name>
    <name type="synonym">Sclerotinia laxa</name>
    <dbReference type="NCBI Taxonomy" id="61186"/>
    <lineage>
        <taxon>Eukaryota</taxon>
        <taxon>Fungi</taxon>
        <taxon>Dikarya</taxon>
        <taxon>Ascomycota</taxon>
        <taxon>Pezizomycotina</taxon>
        <taxon>Leotiomycetes</taxon>
        <taxon>Helotiales</taxon>
        <taxon>Sclerotiniaceae</taxon>
        <taxon>Monilinia</taxon>
    </lineage>
</organism>
<comment type="caution">
    <text evidence="2">The sequence shown here is derived from an EMBL/GenBank/DDBJ whole genome shotgun (WGS) entry which is preliminary data.</text>
</comment>
<keyword evidence="1" id="KW-0472">Membrane</keyword>
<feature type="transmembrane region" description="Helical" evidence="1">
    <location>
        <begin position="233"/>
        <end position="254"/>
    </location>
</feature>
<dbReference type="EMBL" id="VIGI01000016">
    <property type="protein sequence ID" value="KAB8290884.1"/>
    <property type="molecule type" value="Genomic_DNA"/>
</dbReference>
<feature type="transmembrane region" description="Helical" evidence="1">
    <location>
        <begin position="137"/>
        <end position="159"/>
    </location>
</feature>
<evidence type="ECO:0000313" key="2">
    <source>
        <dbReference type="EMBL" id="KAB8290884.1"/>
    </source>
</evidence>